<feature type="domain" description="Mannosidase Ig/CBM-like" evidence="18">
    <location>
        <begin position="680"/>
        <end position="771"/>
    </location>
</feature>
<dbReference type="GO" id="GO:0006516">
    <property type="term" value="P:glycoprotein catabolic process"/>
    <property type="evidence" value="ECO:0007669"/>
    <property type="project" value="TreeGrafter"/>
</dbReference>
<dbReference type="EC" id="3.2.1.25" evidence="6"/>
<evidence type="ECO:0000259" key="17">
    <source>
        <dbReference type="Pfam" id="PF17753"/>
    </source>
</evidence>
<keyword evidence="12" id="KW-0326">Glycosidase</keyword>
<dbReference type="InterPro" id="IPR013783">
    <property type="entry name" value="Ig-like_fold"/>
</dbReference>
<dbReference type="OrthoDB" id="9801077at2"/>
<keyword evidence="11" id="KW-0458">Lysosome</keyword>
<dbReference type="Pfam" id="PF00703">
    <property type="entry name" value="Glyco_hydro_2"/>
    <property type="match status" value="1"/>
</dbReference>
<dbReference type="PANTHER" id="PTHR43730">
    <property type="entry name" value="BETA-MANNOSIDASE"/>
    <property type="match status" value="1"/>
</dbReference>
<keyword evidence="9" id="KW-0378">Hydrolase</keyword>
<dbReference type="SUPFAM" id="SSF49303">
    <property type="entry name" value="beta-Galactosidase/glucuronidase domain"/>
    <property type="match status" value="3"/>
</dbReference>
<dbReference type="Pfam" id="PF22666">
    <property type="entry name" value="Glyco_hydro_2_N2"/>
    <property type="match status" value="1"/>
</dbReference>
<dbReference type="GO" id="GO:0005576">
    <property type="term" value="C:extracellular region"/>
    <property type="evidence" value="ECO:0007669"/>
    <property type="project" value="UniProtKB-SubCell"/>
</dbReference>
<feature type="domain" description="Glycoside hydrolase family 2 immunoglobulin-like beta-sandwich" evidence="16">
    <location>
        <begin position="212"/>
        <end position="320"/>
    </location>
</feature>
<dbReference type="SUPFAM" id="SSF49785">
    <property type="entry name" value="Galactose-binding domain-like"/>
    <property type="match status" value="1"/>
</dbReference>
<evidence type="ECO:0000256" key="15">
    <source>
        <dbReference type="ARBA" id="ARBA00041614"/>
    </source>
</evidence>
<evidence type="ECO:0000256" key="4">
    <source>
        <dbReference type="ARBA" id="ARBA00004740"/>
    </source>
</evidence>
<comment type="similarity">
    <text evidence="13">Belongs to the glycosyl hydrolase 2 family. Beta-mannosidase B subfamily.</text>
</comment>
<evidence type="ECO:0000313" key="20">
    <source>
        <dbReference type="EMBL" id="SHK91038.1"/>
    </source>
</evidence>
<reference evidence="20 21" key="1">
    <citation type="submission" date="2016-11" db="EMBL/GenBank/DDBJ databases">
        <authorList>
            <person name="Jaros S."/>
            <person name="Januszkiewicz K."/>
            <person name="Wedrychowicz H."/>
        </authorList>
    </citation>
    <scope>NUCLEOTIDE SEQUENCE [LARGE SCALE GENOMIC DNA]</scope>
    <source>
        <strain evidence="20 21">DSM 27406</strain>
    </source>
</reference>
<dbReference type="Gene3D" id="3.20.20.80">
    <property type="entry name" value="Glycosidases"/>
    <property type="match status" value="1"/>
</dbReference>
<dbReference type="SUPFAM" id="SSF51445">
    <property type="entry name" value="(Trans)glycosidases"/>
    <property type="match status" value="1"/>
</dbReference>
<evidence type="ECO:0000256" key="9">
    <source>
        <dbReference type="ARBA" id="ARBA00022801"/>
    </source>
</evidence>
<proteinExistence type="inferred from homology"/>
<evidence type="ECO:0000259" key="18">
    <source>
        <dbReference type="Pfam" id="PF17786"/>
    </source>
</evidence>
<evidence type="ECO:0000256" key="2">
    <source>
        <dbReference type="ARBA" id="ARBA00004371"/>
    </source>
</evidence>
<dbReference type="STRING" id="1419482.SAMN05444266_101557"/>
<evidence type="ECO:0000256" key="5">
    <source>
        <dbReference type="ARBA" id="ARBA00011738"/>
    </source>
</evidence>
<comment type="subunit">
    <text evidence="5">Homodimer.</text>
</comment>
<dbReference type="InterPro" id="IPR054593">
    <property type="entry name" value="Beta-mannosidase-like_N2"/>
</dbReference>
<evidence type="ECO:0000256" key="11">
    <source>
        <dbReference type="ARBA" id="ARBA00023228"/>
    </source>
</evidence>
<keyword evidence="7" id="KW-0964">Secreted</keyword>
<dbReference type="InterPro" id="IPR036156">
    <property type="entry name" value="Beta-gal/glucu_dom_sf"/>
</dbReference>
<evidence type="ECO:0000259" key="19">
    <source>
        <dbReference type="Pfam" id="PF22666"/>
    </source>
</evidence>
<dbReference type="InterPro" id="IPR008979">
    <property type="entry name" value="Galactose-bd-like_sf"/>
</dbReference>
<dbReference type="Pfam" id="PF17786">
    <property type="entry name" value="Mannosidase_ig"/>
    <property type="match status" value="1"/>
</dbReference>
<dbReference type="GO" id="GO:0004567">
    <property type="term" value="F:beta-mannosidase activity"/>
    <property type="evidence" value="ECO:0007669"/>
    <property type="project" value="UniProtKB-EC"/>
</dbReference>
<evidence type="ECO:0000313" key="21">
    <source>
        <dbReference type="Proteomes" id="UP000184420"/>
    </source>
</evidence>
<evidence type="ECO:0000256" key="10">
    <source>
        <dbReference type="ARBA" id="ARBA00023180"/>
    </source>
</evidence>
<accession>A0A1M6WBM6</accession>
<dbReference type="FunFam" id="2.60.120.260:FF:000060">
    <property type="entry name" value="Probable beta-mannosidase"/>
    <property type="match status" value="1"/>
</dbReference>
<feature type="domain" description="Beta-mannosidase-like galactose-binding" evidence="19">
    <location>
        <begin position="29"/>
        <end position="200"/>
    </location>
</feature>
<dbReference type="EMBL" id="FRBL01000001">
    <property type="protein sequence ID" value="SHK91038.1"/>
    <property type="molecule type" value="Genomic_DNA"/>
</dbReference>
<dbReference type="InterPro" id="IPR017853">
    <property type="entry name" value="GH"/>
</dbReference>
<dbReference type="GO" id="GO:0005764">
    <property type="term" value="C:lysosome"/>
    <property type="evidence" value="ECO:0007669"/>
    <property type="project" value="UniProtKB-SubCell"/>
</dbReference>
<dbReference type="Gene3D" id="2.60.40.10">
    <property type="entry name" value="Immunoglobulins"/>
    <property type="match status" value="3"/>
</dbReference>
<dbReference type="InterPro" id="IPR006102">
    <property type="entry name" value="Ig-like_GH2"/>
</dbReference>
<evidence type="ECO:0000259" key="16">
    <source>
        <dbReference type="Pfam" id="PF00703"/>
    </source>
</evidence>
<dbReference type="GO" id="GO:0005975">
    <property type="term" value="P:carbohydrate metabolic process"/>
    <property type="evidence" value="ECO:0007669"/>
    <property type="project" value="InterPro"/>
</dbReference>
<dbReference type="Proteomes" id="UP000184420">
    <property type="component" value="Unassembled WGS sequence"/>
</dbReference>
<comment type="subcellular location">
    <subcellularLocation>
        <location evidence="2">Lysosome</location>
    </subcellularLocation>
    <subcellularLocation>
        <location evidence="3">Secreted</location>
    </subcellularLocation>
</comment>
<evidence type="ECO:0000256" key="13">
    <source>
        <dbReference type="ARBA" id="ARBA00038429"/>
    </source>
</evidence>
<evidence type="ECO:0000256" key="6">
    <source>
        <dbReference type="ARBA" id="ARBA00012754"/>
    </source>
</evidence>
<gene>
    <name evidence="20" type="ORF">SAMN05444266_101557</name>
</gene>
<protein>
    <recommendedName>
        <fullName evidence="14">Beta-mannosidase B</fullName>
        <ecNumber evidence="6">3.2.1.25</ecNumber>
    </recommendedName>
    <alternativeName>
        <fullName evidence="15">Mannanase B</fullName>
    </alternativeName>
</protein>
<evidence type="ECO:0000256" key="8">
    <source>
        <dbReference type="ARBA" id="ARBA00022729"/>
    </source>
</evidence>
<organism evidence="20 21">
    <name type="scientific">Chitinophaga jiangningensis</name>
    <dbReference type="NCBI Taxonomy" id="1419482"/>
    <lineage>
        <taxon>Bacteria</taxon>
        <taxon>Pseudomonadati</taxon>
        <taxon>Bacteroidota</taxon>
        <taxon>Chitinophagia</taxon>
        <taxon>Chitinophagales</taxon>
        <taxon>Chitinophagaceae</taxon>
        <taxon>Chitinophaga</taxon>
    </lineage>
</organism>
<comment type="catalytic activity">
    <reaction evidence="1">
        <text>Hydrolysis of terminal, non-reducing beta-D-mannose residues in beta-D-mannosides.</text>
        <dbReference type="EC" id="3.2.1.25"/>
    </reaction>
</comment>
<dbReference type="FunFam" id="3.20.20.80:FF:000050">
    <property type="entry name" value="Beta-mannosidase B"/>
    <property type="match status" value="1"/>
</dbReference>
<feature type="domain" description="Beta-mannosidase Ig-fold" evidence="17">
    <location>
        <begin position="775"/>
        <end position="855"/>
    </location>
</feature>
<evidence type="ECO:0000256" key="14">
    <source>
        <dbReference type="ARBA" id="ARBA00041069"/>
    </source>
</evidence>
<evidence type="ECO:0000256" key="7">
    <source>
        <dbReference type="ARBA" id="ARBA00022525"/>
    </source>
</evidence>
<dbReference type="AlphaFoldDB" id="A0A1M6WBM6"/>
<dbReference type="InterPro" id="IPR050887">
    <property type="entry name" value="Beta-mannosidase_GH2"/>
</dbReference>
<dbReference type="InterPro" id="IPR041447">
    <property type="entry name" value="Mannosidase_ig"/>
</dbReference>
<dbReference type="InterPro" id="IPR041625">
    <property type="entry name" value="Beta-mannosidase_Ig"/>
</dbReference>
<dbReference type="PANTHER" id="PTHR43730:SF1">
    <property type="entry name" value="BETA-MANNOSIDASE"/>
    <property type="match status" value="1"/>
</dbReference>
<evidence type="ECO:0000256" key="3">
    <source>
        <dbReference type="ARBA" id="ARBA00004613"/>
    </source>
</evidence>
<name>A0A1M6WBM6_9BACT</name>
<dbReference type="Pfam" id="PF17753">
    <property type="entry name" value="Ig_mannosidase"/>
    <property type="match status" value="1"/>
</dbReference>
<dbReference type="Gene3D" id="2.60.120.260">
    <property type="entry name" value="Galactose-binding domain-like"/>
    <property type="match status" value="1"/>
</dbReference>
<keyword evidence="10" id="KW-0325">Glycoprotein</keyword>
<evidence type="ECO:0000256" key="1">
    <source>
        <dbReference type="ARBA" id="ARBA00000829"/>
    </source>
</evidence>
<comment type="pathway">
    <text evidence="4">Glycan metabolism; N-glycan degradation.</text>
</comment>
<sequence length="858" mass="98626">MGRFLLVIFFLSFFTKSIYSQVDTLKSGWEFGRPDERIWRSATVPGTVHTDLLAHHLIPDPFKGMNEKAVQWVDKKDWWYKCTFEVSAAQLKQDVVELEFLGLDTYAEVSVNNKDVLVTNNMFRSWSADVKKHLKVGKNTLLIKFESPIKHDMPRFLRDSVIYPAGNDASDIPLSVYARKAPYHYGWDWGPRLVTSGVWRPVILRAWSGAVIRNVNYITTLDGNKAHVTMKTQLSVTTPGKYFLTPSLDIQHREVLTKRVSKELILNAGDTTCEASFDVASPLLWWPNGMGGQHLYNATAYLTTEKKTAVDNFKKKIGIRTIEVENKPDAQGESFFVKVNGRAVFMKGSNYIPQDNFLPRVTKGKYKKLFDDMQESHFNMVRVWGGGIYENDDFYDLADEKGILVWQDFMYACTLYPGDRSFLENARQEAIYNINRLKDHPSLALWCGNNEIAVAIKNWGWQNGYAYTNLQYESMQRAYDKLFKEILPTAVKENDPGRFYFHSSPISNWGKKEDFTKGDNHYWGIWHGMEWFEAFNTHIPRFMSEYGFQSFPAMQTIDSFATKDDYHIFSNVMQSHQKSPAKGNTAIKTYMDHYYNTPVDFPAFVYLSQVLQAEGMKVAIEAHRRNMPYCMGTLYWQLNDCWPGPSWSGRDFYGRWKALQYYAKRAFEPVIPSSVEEDGQLKTYVITDEKADKTAWNIGINLTLADLQGNIISRKKIPARKLQDGTSTLVNTIAINDLLQGRKRNEVIFYTELVNQNKVLNPNLYYFAVAKEIALQQPDITFACKAAGKGVDVTITTKQLARNIYLELTAEKEGEHFEDNFIDLLPGTQRTIHLQTGRTAAEIQQQLKITSLVDTYKK</sequence>
<evidence type="ECO:0000256" key="12">
    <source>
        <dbReference type="ARBA" id="ARBA00023295"/>
    </source>
</evidence>
<keyword evidence="8" id="KW-0732">Signal</keyword>
<keyword evidence="21" id="KW-1185">Reference proteome</keyword>